<dbReference type="Proteomes" id="UP000254569">
    <property type="component" value="Unassembled WGS sequence"/>
</dbReference>
<dbReference type="OrthoDB" id="9806840at2"/>
<dbReference type="Pfam" id="PF06282">
    <property type="entry name" value="DUF1036"/>
    <property type="match status" value="1"/>
</dbReference>
<dbReference type="AlphaFoldDB" id="A0A379LTA3"/>
<evidence type="ECO:0000313" key="2">
    <source>
        <dbReference type="Proteomes" id="UP000254569"/>
    </source>
</evidence>
<keyword evidence="2" id="KW-1185">Reference proteome</keyword>
<dbReference type="InterPro" id="IPR009380">
    <property type="entry name" value="DUF1036"/>
</dbReference>
<gene>
    <name evidence="1" type="ORF">NCTC13296_00092</name>
</gene>
<reference evidence="1 2" key="1">
    <citation type="submission" date="2018-06" db="EMBL/GenBank/DDBJ databases">
        <authorList>
            <consortium name="Pathogen Informatics"/>
            <person name="Doyle S."/>
        </authorList>
    </citation>
    <scope>NUCLEOTIDE SEQUENCE [LARGE SCALE GENOMIC DNA]</scope>
    <source>
        <strain evidence="1 2">NCTC13296</strain>
    </source>
</reference>
<accession>A0A379LTA3</accession>
<protein>
    <recommendedName>
        <fullName evidence="3">DUF1036 domain-containing protein</fullName>
    </recommendedName>
</protein>
<sequence>MGLFFRNRTGESVWVAYAYSSPGCPDGGDWAKKGWWRLTPGATAKVRSGFVGGSKFFFYAHGEGGSPEWSGPFVTNLPQQAFDWCWNTAGSSGTNRGLQKLIVPTTSLDHTVVFS</sequence>
<dbReference type="EMBL" id="UGVI01000001">
    <property type="protein sequence ID" value="SUE13284.1"/>
    <property type="molecule type" value="Genomic_DNA"/>
</dbReference>
<evidence type="ECO:0000313" key="1">
    <source>
        <dbReference type="EMBL" id="SUE13284.1"/>
    </source>
</evidence>
<name>A0A379LTA3_9NOCA</name>
<proteinExistence type="predicted"/>
<organism evidence="1 2">
    <name type="scientific">Rhodococcus gordoniae</name>
    <dbReference type="NCBI Taxonomy" id="223392"/>
    <lineage>
        <taxon>Bacteria</taxon>
        <taxon>Bacillati</taxon>
        <taxon>Actinomycetota</taxon>
        <taxon>Actinomycetes</taxon>
        <taxon>Mycobacteriales</taxon>
        <taxon>Nocardiaceae</taxon>
        <taxon>Rhodococcus</taxon>
    </lineage>
</organism>
<evidence type="ECO:0008006" key="3">
    <source>
        <dbReference type="Google" id="ProtNLM"/>
    </source>
</evidence>
<dbReference type="RefSeq" id="WP_064063204.1">
    <property type="nucleotide sequence ID" value="NZ_LPZN01000011.1"/>
</dbReference>